<evidence type="ECO:0000256" key="1">
    <source>
        <dbReference type="ARBA" id="ARBA00000822"/>
    </source>
</evidence>
<comment type="catalytic activity">
    <reaction evidence="1">
        <text>Random endo-hydrolysis of N-acetyl-beta-D-glucosaminide (1-&gt;4)-beta-linkages in chitin and chitodextrins.</text>
        <dbReference type="EC" id="3.2.1.14"/>
    </reaction>
</comment>
<keyword evidence="6" id="KW-0732">Signal</keyword>
<dbReference type="InterPro" id="IPR001223">
    <property type="entry name" value="Glyco_hydro18_cat"/>
</dbReference>
<dbReference type="GO" id="GO:0000272">
    <property type="term" value="P:polysaccharide catabolic process"/>
    <property type="evidence" value="ECO:0007669"/>
    <property type="project" value="UniProtKB-KW"/>
</dbReference>
<gene>
    <name evidence="15" type="ORF">QJS04_geneDACA011141</name>
</gene>
<evidence type="ECO:0000256" key="9">
    <source>
        <dbReference type="ARBA" id="ARBA00023157"/>
    </source>
</evidence>
<dbReference type="PROSITE" id="PS01095">
    <property type="entry name" value="GH18_1"/>
    <property type="match status" value="1"/>
</dbReference>
<reference evidence="15" key="2">
    <citation type="submission" date="2023-06" db="EMBL/GenBank/DDBJ databases">
        <authorList>
            <person name="Ma L."/>
            <person name="Liu K.-W."/>
            <person name="Li Z."/>
            <person name="Hsiao Y.-Y."/>
            <person name="Qi Y."/>
            <person name="Fu T."/>
            <person name="Tang G."/>
            <person name="Zhang D."/>
            <person name="Sun W.-H."/>
            <person name="Liu D.-K."/>
            <person name="Li Y."/>
            <person name="Chen G.-Z."/>
            <person name="Liu X.-D."/>
            <person name="Liao X.-Y."/>
            <person name="Jiang Y.-T."/>
            <person name="Yu X."/>
            <person name="Hao Y."/>
            <person name="Huang J."/>
            <person name="Zhao X.-W."/>
            <person name="Ke S."/>
            <person name="Chen Y.-Y."/>
            <person name="Wu W.-L."/>
            <person name="Hsu J.-L."/>
            <person name="Lin Y.-F."/>
            <person name="Huang M.-D."/>
            <person name="Li C.-Y."/>
            <person name="Huang L."/>
            <person name="Wang Z.-W."/>
            <person name="Zhao X."/>
            <person name="Zhong W.-Y."/>
            <person name="Peng D.-H."/>
            <person name="Ahmad S."/>
            <person name="Lan S."/>
            <person name="Zhang J.-S."/>
            <person name="Tsai W.-C."/>
            <person name="Van De Peer Y."/>
            <person name="Liu Z.-J."/>
        </authorList>
    </citation>
    <scope>NUCLEOTIDE SEQUENCE</scope>
    <source>
        <strain evidence="15">SCP</strain>
        <tissue evidence="15">Leaves</tissue>
    </source>
</reference>
<evidence type="ECO:0000256" key="12">
    <source>
        <dbReference type="ARBA" id="ARBA00023326"/>
    </source>
</evidence>
<dbReference type="CDD" id="cd02877">
    <property type="entry name" value="GH18_hevamine_XipI_class_III"/>
    <property type="match status" value="1"/>
</dbReference>
<keyword evidence="8" id="KW-0146">Chitin degradation</keyword>
<evidence type="ECO:0000259" key="14">
    <source>
        <dbReference type="PROSITE" id="PS51910"/>
    </source>
</evidence>
<dbReference type="GO" id="GO:0008843">
    <property type="term" value="F:endochitinase activity"/>
    <property type="evidence" value="ECO:0007669"/>
    <property type="project" value="UniProtKB-EC"/>
</dbReference>
<dbReference type="GO" id="GO:0006032">
    <property type="term" value="P:chitin catabolic process"/>
    <property type="evidence" value="ECO:0007669"/>
    <property type="project" value="UniProtKB-KW"/>
</dbReference>
<keyword evidence="11 13" id="KW-0326">Glycosidase</keyword>
<comment type="caution">
    <text evidence="15">The sequence shown here is derived from an EMBL/GenBank/DDBJ whole genome shotgun (WGS) entry which is preliminary data.</text>
</comment>
<evidence type="ECO:0000313" key="16">
    <source>
        <dbReference type="Proteomes" id="UP001179952"/>
    </source>
</evidence>
<accession>A0AAV9BKL0</accession>
<organism evidence="15 16">
    <name type="scientific">Acorus gramineus</name>
    <name type="common">Dwarf sweet flag</name>
    <dbReference type="NCBI Taxonomy" id="55184"/>
    <lineage>
        <taxon>Eukaryota</taxon>
        <taxon>Viridiplantae</taxon>
        <taxon>Streptophyta</taxon>
        <taxon>Embryophyta</taxon>
        <taxon>Tracheophyta</taxon>
        <taxon>Spermatophyta</taxon>
        <taxon>Magnoliopsida</taxon>
        <taxon>Liliopsida</taxon>
        <taxon>Acoraceae</taxon>
        <taxon>Acorus</taxon>
    </lineage>
</organism>
<keyword evidence="9" id="KW-1015">Disulfide bond</keyword>
<evidence type="ECO:0000256" key="10">
    <source>
        <dbReference type="ARBA" id="ARBA00023277"/>
    </source>
</evidence>
<dbReference type="GO" id="GO:0005576">
    <property type="term" value="C:extracellular region"/>
    <property type="evidence" value="ECO:0007669"/>
    <property type="project" value="UniProtKB-SubCell"/>
</dbReference>
<evidence type="ECO:0000256" key="5">
    <source>
        <dbReference type="ARBA" id="ARBA00022525"/>
    </source>
</evidence>
<keyword evidence="10" id="KW-0119">Carbohydrate metabolism</keyword>
<dbReference type="Pfam" id="PF00704">
    <property type="entry name" value="Glyco_hydro_18"/>
    <property type="match status" value="1"/>
</dbReference>
<dbReference type="EMBL" id="JAUJYN010000003">
    <property type="protein sequence ID" value="KAK1276756.1"/>
    <property type="molecule type" value="Genomic_DNA"/>
</dbReference>
<dbReference type="InterPro" id="IPR001579">
    <property type="entry name" value="Glyco_hydro_18_chit_AS"/>
</dbReference>
<sequence length="306" mass="32423">MKFIPSRAHTSNMETNKPSLLSLPLLFLLSMAFVGISNAAGGIAVYWGQNTAEGTLAATCATNNYKYVNIAFLNTFGNGQKPSLNLAGHCNPNSGTCTSLSADIRSCQSSGIKVMLSLGGQIGTYSLSSSDDATQLANYLWNNFLGGSSSSRPFGDAVLDGIDFDIEIGGSAHYDDLARSLRNHGQVSLSAAPQCIYPDQSLNTALSTGLFDYVWIQFYNNPSCDYRSGVNGIVSSWNKFTSGVTATKFFVGVPAATDANGYVPPNVLTSQVIPAVNGSPKYGGIMIWQRYTDGQTGYSTSVKGSV</sequence>
<evidence type="ECO:0000256" key="2">
    <source>
        <dbReference type="ARBA" id="ARBA00004613"/>
    </source>
</evidence>
<keyword evidence="5" id="KW-0964">Secreted</keyword>
<dbReference type="AlphaFoldDB" id="A0AAV9BKL0"/>
<reference evidence="15" key="1">
    <citation type="journal article" date="2023" name="Nat. Commun.">
        <title>Diploid and tetraploid genomes of Acorus and the evolution of monocots.</title>
        <authorList>
            <person name="Ma L."/>
            <person name="Liu K.W."/>
            <person name="Li Z."/>
            <person name="Hsiao Y.Y."/>
            <person name="Qi Y."/>
            <person name="Fu T."/>
            <person name="Tang G.D."/>
            <person name="Zhang D."/>
            <person name="Sun W.H."/>
            <person name="Liu D.K."/>
            <person name="Li Y."/>
            <person name="Chen G.Z."/>
            <person name="Liu X.D."/>
            <person name="Liao X.Y."/>
            <person name="Jiang Y.T."/>
            <person name="Yu X."/>
            <person name="Hao Y."/>
            <person name="Huang J."/>
            <person name="Zhao X.W."/>
            <person name="Ke S."/>
            <person name="Chen Y.Y."/>
            <person name="Wu W.L."/>
            <person name="Hsu J.L."/>
            <person name="Lin Y.F."/>
            <person name="Huang M.D."/>
            <person name="Li C.Y."/>
            <person name="Huang L."/>
            <person name="Wang Z.W."/>
            <person name="Zhao X."/>
            <person name="Zhong W.Y."/>
            <person name="Peng D.H."/>
            <person name="Ahmad S."/>
            <person name="Lan S."/>
            <person name="Zhang J.S."/>
            <person name="Tsai W.C."/>
            <person name="Van de Peer Y."/>
            <person name="Liu Z.J."/>
        </authorList>
    </citation>
    <scope>NUCLEOTIDE SEQUENCE</scope>
    <source>
        <strain evidence="15">SCP</strain>
    </source>
</reference>
<evidence type="ECO:0000256" key="3">
    <source>
        <dbReference type="ARBA" id="ARBA00009121"/>
    </source>
</evidence>
<evidence type="ECO:0000256" key="13">
    <source>
        <dbReference type="RuleBase" id="RU000489"/>
    </source>
</evidence>
<dbReference type="SUPFAM" id="SSF51445">
    <property type="entry name" value="(Trans)glycosidases"/>
    <property type="match status" value="1"/>
</dbReference>
<dbReference type="FunFam" id="3.20.20.80:FF:000015">
    <property type="entry name" value="Acidic endochitinase SE2"/>
    <property type="match status" value="1"/>
</dbReference>
<dbReference type="InterPro" id="IPR017853">
    <property type="entry name" value="GH"/>
</dbReference>
<evidence type="ECO:0000313" key="15">
    <source>
        <dbReference type="EMBL" id="KAK1276756.1"/>
    </source>
</evidence>
<dbReference type="PANTHER" id="PTHR45708:SF22">
    <property type="entry name" value="ACIDIC ENDOCHITINASE"/>
    <property type="match status" value="1"/>
</dbReference>
<keyword evidence="16" id="KW-1185">Reference proteome</keyword>
<protein>
    <recommendedName>
        <fullName evidence="4">chitinase</fullName>
        <ecNumber evidence="4">3.2.1.14</ecNumber>
    </recommendedName>
</protein>
<dbReference type="Gene3D" id="3.20.20.80">
    <property type="entry name" value="Glycosidases"/>
    <property type="match status" value="1"/>
</dbReference>
<dbReference type="Proteomes" id="UP001179952">
    <property type="component" value="Unassembled WGS sequence"/>
</dbReference>
<comment type="subcellular location">
    <subcellularLocation>
        <location evidence="2">Secreted</location>
    </subcellularLocation>
</comment>
<evidence type="ECO:0000256" key="6">
    <source>
        <dbReference type="ARBA" id="ARBA00022729"/>
    </source>
</evidence>
<name>A0AAV9BKL0_ACOGR</name>
<dbReference type="InterPro" id="IPR050542">
    <property type="entry name" value="Glycosyl_Hydrlase18_Chitinase"/>
</dbReference>
<comment type="similarity">
    <text evidence="3">Belongs to the glycosyl hydrolase 18 family. Chitinase class II subfamily.</text>
</comment>
<evidence type="ECO:0000256" key="8">
    <source>
        <dbReference type="ARBA" id="ARBA00023024"/>
    </source>
</evidence>
<evidence type="ECO:0000256" key="4">
    <source>
        <dbReference type="ARBA" id="ARBA00012729"/>
    </source>
</evidence>
<proteinExistence type="inferred from homology"/>
<keyword evidence="7 13" id="KW-0378">Hydrolase</keyword>
<keyword evidence="12" id="KW-0624">Polysaccharide degradation</keyword>
<dbReference type="InterPro" id="IPR045321">
    <property type="entry name" value="Cts1-like"/>
</dbReference>
<feature type="domain" description="GH18" evidence="14">
    <location>
        <begin position="41"/>
        <end position="306"/>
    </location>
</feature>
<dbReference type="EC" id="3.2.1.14" evidence="4"/>
<dbReference type="PROSITE" id="PS51910">
    <property type="entry name" value="GH18_2"/>
    <property type="match status" value="1"/>
</dbReference>
<evidence type="ECO:0000256" key="7">
    <source>
        <dbReference type="ARBA" id="ARBA00022801"/>
    </source>
</evidence>
<dbReference type="PANTHER" id="PTHR45708">
    <property type="entry name" value="ENDOCHITINASE"/>
    <property type="match status" value="1"/>
</dbReference>
<evidence type="ECO:0000256" key="11">
    <source>
        <dbReference type="ARBA" id="ARBA00023295"/>
    </source>
</evidence>